<keyword evidence="3" id="KW-1133">Transmembrane helix</keyword>
<dbReference type="PANTHER" id="PTHR45138:SF9">
    <property type="entry name" value="DIGUANYLATE CYCLASE DGCM-RELATED"/>
    <property type="match status" value="1"/>
</dbReference>
<evidence type="ECO:0000313" key="6">
    <source>
        <dbReference type="Proteomes" id="UP001209701"/>
    </source>
</evidence>
<reference evidence="5 6" key="1">
    <citation type="submission" date="2021-11" db="EMBL/GenBank/DDBJ databases">
        <authorList>
            <person name="Liang Q."/>
            <person name="Mou H."/>
            <person name="Liu Z."/>
        </authorList>
    </citation>
    <scope>NUCLEOTIDE SEQUENCE [LARGE SCALE GENOMIC DNA]</scope>
    <source>
        <strain evidence="5 6">CHU3</strain>
    </source>
</reference>
<gene>
    <name evidence="5" type="ORF">LNV07_03670</name>
</gene>
<dbReference type="Proteomes" id="UP001209701">
    <property type="component" value="Unassembled WGS sequence"/>
</dbReference>
<dbReference type="InterPro" id="IPR050469">
    <property type="entry name" value="Diguanylate_Cyclase"/>
</dbReference>
<evidence type="ECO:0000256" key="3">
    <source>
        <dbReference type="SAM" id="Phobius"/>
    </source>
</evidence>
<proteinExistence type="predicted"/>
<dbReference type="InterPro" id="IPR000160">
    <property type="entry name" value="GGDEF_dom"/>
</dbReference>
<keyword evidence="3" id="KW-0472">Membrane</keyword>
<name>A0ABT2YA76_9BURK</name>
<sequence>MSILYNSRGMIYSELGDVRTAGEAMQLALDYARKTGVRSMLALALGNAADSQLRKGDFQKARSLAEEALALAQASHDLDSETLARQNIGMAKIGLKQIEEGKREVIAAIGVAEDQGQMASAADGWLELAQQLERMVDLDGAVQAYHHYRKLSDQVMRDDSRKAVLETQARFDNERQAKEIDLLNQGNLLKAEQVRAGDLRLRLWAALGGCVVLSGILMGLAYQRIRNTNRALALSNETLKLQGERDPLTGLANRRHFQSAVKRLADKGRFGGTVFLIDIDHFKRINDSYGHAAGDAVLVEVARRLRSILRDEDLVVRWGGEEFLIVLDAHQVASAGILAQRLLDKIAHPPISHGETLITVTASIGFASFPLAPHGVVLAWERAIDLVDTVMYMAKAHGRNRAFGVAAMAALDEAGVVDLCSRLEAAWHGGEVTLQALQGTSKTEESGR</sequence>
<dbReference type="InterPro" id="IPR011990">
    <property type="entry name" value="TPR-like_helical_dom_sf"/>
</dbReference>
<feature type="transmembrane region" description="Helical" evidence="3">
    <location>
        <begin position="203"/>
        <end position="222"/>
    </location>
</feature>
<keyword evidence="3" id="KW-0812">Transmembrane</keyword>
<dbReference type="SMART" id="SM00267">
    <property type="entry name" value="GGDEF"/>
    <property type="match status" value="1"/>
</dbReference>
<dbReference type="SMART" id="SM00028">
    <property type="entry name" value="TPR"/>
    <property type="match status" value="3"/>
</dbReference>
<protein>
    <recommendedName>
        <fullName evidence="1">diguanylate cyclase</fullName>
        <ecNumber evidence="1">2.7.7.65</ecNumber>
    </recommendedName>
</protein>
<evidence type="ECO:0000313" key="5">
    <source>
        <dbReference type="EMBL" id="MCV2367193.1"/>
    </source>
</evidence>
<dbReference type="Gene3D" id="3.30.70.270">
    <property type="match status" value="1"/>
</dbReference>
<dbReference type="PROSITE" id="PS50887">
    <property type="entry name" value="GGDEF"/>
    <property type="match status" value="1"/>
</dbReference>
<dbReference type="Pfam" id="PF00990">
    <property type="entry name" value="GGDEF"/>
    <property type="match status" value="1"/>
</dbReference>
<dbReference type="InterPro" id="IPR019734">
    <property type="entry name" value="TPR_rpt"/>
</dbReference>
<evidence type="ECO:0000256" key="1">
    <source>
        <dbReference type="ARBA" id="ARBA00012528"/>
    </source>
</evidence>
<dbReference type="Gene3D" id="1.25.40.10">
    <property type="entry name" value="Tetratricopeptide repeat domain"/>
    <property type="match status" value="1"/>
</dbReference>
<comment type="catalytic activity">
    <reaction evidence="2">
        <text>2 GTP = 3',3'-c-di-GMP + 2 diphosphate</text>
        <dbReference type="Rhea" id="RHEA:24898"/>
        <dbReference type="ChEBI" id="CHEBI:33019"/>
        <dbReference type="ChEBI" id="CHEBI:37565"/>
        <dbReference type="ChEBI" id="CHEBI:58805"/>
        <dbReference type="EC" id="2.7.7.65"/>
    </reaction>
</comment>
<dbReference type="SUPFAM" id="SSF48452">
    <property type="entry name" value="TPR-like"/>
    <property type="match status" value="1"/>
</dbReference>
<organism evidence="5 6">
    <name type="scientific">Roseateles oligotrophus</name>
    <dbReference type="NCBI Taxonomy" id="1769250"/>
    <lineage>
        <taxon>Bacteria</taxon>
        <taxon>Pseudomonadati</taxon>
        <taxon>Pseudomonadota</taxon>
        <taxon>Betaproteobacteria</taxon>
        <taxon>Burkholderiales</taxon>
        <taxon>Sphaerotilaceae</taxon>
        <taxon>Roseateles</taxon>
    </lineage>
</organism>
<dbReference type="EC" id="2.7.7.65" evidence="1"/>
<dbReference type="CDD" id="cd01949">
    <property type="entry name" value="GGDEF"/>
    <property type="match status" value="1"/>
</dbReference>
<feature type="domain" description="GGDEF" evidence="4">
    <location>
        <begin position="270"/>
        <end position="407"/>
    </location>
</feature>
<evidence type="ECO:0000259" key="4">
    <source>
        <dbReference type="PROSITE" id="PS50887"/>
    </source>
</evidence>
<dbReference type="InterPro" id="IPR029787">
    <property type="entry name" value="Nucleotide_cyclase"/>
</dbReference>
<comment type="caution">
    <text evidence="5">The sequence shown here is derived from an EMBL/GenBank/DDBJ whole genome shotgun (WGS) entry which is preliminary data.</text>
</comment>
<accession>A0ABT2YA76</accession>
<dbReference type="SUPFAM" id="SSF55073">
    <property type="entry name" value="Nucleotide cyclase"/>
    <property type="match status" value="1"/>
</dbReference>
<keyword evidence="6" id="KW-1185">Reference proteome</keyword>
<dbReference type="PANTHER" id="PTHR45138">
    <property type="entry name" value="REGULATORY COMPONENTS OF SENSORY TRANSDUCTION SYSTEM"/>
    <property type="match status" value="1"/>
</dbReference>
<dbReference type="Pfam" id="PF13424">
    <property type="entry name" value="TPR_12"/>
    <property type="match status" value="1"/>
</dbReference>
<dbReference type="NCBIfam" id="TIGR00254">
    <property type="entry name" value="GGDEF"/>
    <property type="match status" value="1"/>
</dbReference>
<dbReference type="InterPro" id="IPR043128">
    <property type="entry name" value="Rev_trsase/Diguanyl_cyclase"/>
</dbReference>
<evidence type="ECO:0000256" key="2">
    <source>
        <dbReference type="ARBA" id="ARBA00034247"/>
    </source>
</evidence>
<dbReference type="EMBL" id="JAJIRN010000002">
    <property type="protein sequence ID" value="MCV2367193.1"/>
    <property type="molecule type" value="Genomic_DNA"/>
</dbReference>